<dbReference type="AlphaFoldDB" id="A0AAX3W4P9"/>
<evidence type="ECO:0000313" key="1">
    <source>
        <dbReference type="EMBL" id="WHI60266.1"/>
    </source>
</evidence>
<evidence type="ECO:0000313" key="2">
    <source>
        <dbReference type="Proteomes" id="UP001223261"/>
    </source>
</evidence>
<proteinExistence type="predicted"/>
<dbReference type="RefSeq" id="WP_282862459.1">
    <property type="nucleotide sequence ID" value="NZ_CP118848.1"/>
</dbReference>
<organism evidence="1 2">
    <name type="scientific">Mammaliicoccus lentus</name>
    <name type="common">Staphylococcus lentus</name>
    <dbReference type="NCBI Taxonomy" id="42858"/>
    <lineage>
        <taxon>Bacteria</taxon>
        <taxon>Bacillati</taxon>
        <taxon>Bacillota</taxon>
        <taxon>Bacilli</taxon>
        <taxon>Bacillales</taxon>
        <taxon>Staphylococcaceae</taxon>
        <taxon>Mammaliicoccus</taxon>
    </lineage>
</organism>
<accession>A0AAX3W4P9</accession>
<dbReference type="InterPro" id="IPR024036">
    <property type="entry name" value="tRNA-dHydroUridine_Synthase_C"/>
</dbReference>
<dbReference type="EMBL" id="CP118848">
    <property type="protein sequence ID" value="WHI60266.1"/>
    <property type="molecule type" value="Genomic_DNA"/>
</dbReference>
<protein>
    <submittedName>
        <fullName evidence="1">tRNA-dihydrouridine synthase</fullName>
    </submittedName>
</protein>
<gene>
    <name evidence="1" type="ORF">PYH69_01090</name>
</gene>
<name>A0AAX3W4P9_MAMLE</name>
<dbReference type="Gene3D" id="1.10.1200.80">
    <property type="entry name" value="Putative flavin oxidoreducatase, domain 2"/>
    <property type="match status" value="1"/>
</dbReference>
<dbReference type="Proteomes" id="UP001223261">
    <property type="component" value="Chromosome"/>
</dbReference>
<reference evidence="1" key="1">
    <citation type="journal article" date="2023" name="Antibiotics">
        <title>Prevalence and Molecular Characterization of Methicillin-Resistant Staphylococci (MRS) and Mammaliicocci (MRM) in Dromedary Camels from Algeria: First Detection of SCCmec-mecC Hybrid in Methicillin-Resistant Mammaliicoccus lentus.</title>
        <authorList>
            <person name="Belhout C."/>
            <person name="Boyen F."/>
            <person name="Vereecke N."/>
            <person name="Theuns S."/>
            <person name="Taibi N."/>
            <person name="Stegger M."/>
            <person name="de la Fe-Rodriguez P.Y."/>
            <person name="Bouayad L."/>
            <person name="Elgroud R."/>
            <person name="Butaye P."/>
        </authorList>
    </citation>
    <scope>NUCLEOTIDE SEQUENCE</scope>
    <source>
        <strain evidence="1">7048</strain>
    </source>
</reference>
<sequence length="47" mass="5645">MKKHTSWYLKDVRGRVRKVINQTNTRDELVSILEQFVEEQQQEISAI</sequence>
<dbReference type="GO" id="GO:0016491">
    <property type="term" value="F:oxidoreductase activity"/>
    <property type="evidence" value="ECO:0007669"/>
    <property type="project" value="InterPro"/>
</dbReference>